<keyword evidence="12 16" id="KW-1015">Disulfide bond</keyword>
<feature type="binding site" evidence="14">
    <location>
        <position position="127"/>
    </location>
    <ligand>
        <name>hydrogencarbonate</name>
        <dbReference type="ChEBI" id="CHEBI:17544"/>
        <label>1</label>
    </ligand>
</feature>
<evidence type="ECO:0000313" key="21">
    <source>
        <dbReference type="Proteomes" id="UP000472271"/>
    </source>
</evidence>
<evidence type="ECO:0000256" key="9">
    <source>
        <dbReference type="ARBA" id="ARBA00022737"/>
    </source>
</evidence>
<feature type="signal peptide" evidence="18">
    <location>
        <begin position="1"/>
        <end position="18"/>
    </location>
</feature>
<dbReference type="Pfam" id="PF00405">
    <property type="entry name" value="Transferrin"/>
    <property type="match status" value="2"/>
</dbReference>
<evidence type="ECO:0000256" key="6">
    <source>
        <dbReference type="ARBA" id="ARBA00022496"/>
    </source>
</evidence>
<evidence type="ECO:0000256" key="14">
    <source>
        <dbReference type="PIRSR" id="PIRSR002549-2"/>
    </source>
</evidence>
<dbReference type="Proteomes" id="UP000472271">
    <property type="component" value="Chromosome 17"/>
</dbReference>
<feature type="binding site" evidence="14">
    <location>
        <position position="449"/>
    </location>
    <ligand>
        <name>hydrogencarbonate</name>
        <dbReference type="ChEBI" id="CHEBI:17544"/>
        <label>1</label>
    </ligand>
</feature>
<dbReference type="SUPFAM" id="SSF53850">
    <property type="entry name" value="Periplasmic binding protein-like II"/>
    <property type="match status" value="2"/>
</dbReference>
<evidence type="ECO:0000256" key="16">
    <source>
        <dbReference type="PIRSR" id="PIRSR002549-4"/>
    </source>
</evidence>
<feature type="disulfide bond" evidence="16">
    <location>
        <begin position="231"/>
        <end position="245"/>
    </location>
</feature>
<comment type="subunit">
    <text evidence="3 13">Monomer.</text>
</comment>
<evidence type="ECO:0000256" key="1">
    <source>
        <dbReference type="ARBA" id="ARBA00002831"/>
    </source>
</evidence>
<feature type="disulfide bond" evidence="16">
    <location>
        <begin position="447"/>
        <end position="525"/>
    </location>
</feature>
<comment type="function">
    <text evidence="13">Transferrins are iron binding transport proteins which bind Fe(3+) ion in association with the binding of an anion, usually bicarbonate.</text>
</comment>
<feature type="disulfide bond" evidence="16">
    <location>
        <begin position="337"/>
        <end position="374"/>
    </location>
</feature>
<protein>
    <recommendedName>
        <fullName evidence="4 13">Serotransferrin</fullName>
    </recommendedName>
</protein>
<reference evidence="20" key="3">
    <citation type="submission" date="2025-09" db="UniProtKB">
        <authorList>
            <consortium name="Ensembl"/>
        </authorList>
    </citation>
    <scope>IDENTIFICATION</scope>
</reference>
<evidence type="ECO:0000256" key="2">
    <source>
        <dbReference type="ARBA" id="ARBA00004613"/>
    </source>
</evidence>
<feature type="chain" id="PRO_5025583422" description="Serotransferrin" evidence="18">
    <location>
        <begin position="19"/>
        <end position="764"/>
    </location>
</feature>
<comment type="subcellular location">
    <subcellularLocation>
        <location evidence="2 13">Secreted</location>
    </subcellularLocation>
</comment>
<keyword evidence="17" id="KW-0472">Membrane</keyword>
<dbReference type="InterPro" id="IPR018195">
    <property type="entry name" value="Transferrin_Fe_BS"/>
</dbReference>
<evidence type="ECO:0000256" key="12">
    <source>
        <dbReference type="ARBA" id="ARBA00023157"/>
    </source>
</evidence>
<feature type="disulfide bond" evidence="16">
    <location>
        <begin position="170"/>
        <end position="182"/>
    </location>
</feature>
<feature type="binding site" evidence="15">
    <location>
        <position position="519"/>
    </location>
    <ligand>
        <name>Fe(3+)</name>
        <dbReference type="ChEBI" id="CHEBI:29034"/>
        <label>2</label>
    </ligand>
</feature>
<keyword evidence="5 13" id="KW-0813">Transport</keyword>
<keyword evidence="10 13" id="KW-0408">Iron</keyword>
<feature type="binding site" evidence="14">
    <location>
        <position position="455"/>
    </location>
    <ligand>
        <name>hydrogencarbonate</name>
        <dbReference type="ChEBI" id="CHEBI:17544"/>
        <label>1</label>
    </ligand>
</feature>
<keyword evidence="9" id="KW-0677">Repeat</keyword>
<evidence type="ECO:0000256" key="3">
    <source>
        <dbReference type="ARBA" id="ARBA00011245"/>
    </source>
</evidence>
<feature type="binding site" evidence="14">
    <location>
        <position position="453"/>
    </location>
    <ligand>
        <name>hydrogencarbonate</name>
        <dbReference type="ChEBI" id="CHEBI:17544"/>
        <label>1</label>
    </ligand>
</feature>
<dbReference type="GO" id="GO:0005769">
    <property type="term" value="C:early endosome"/>
    <property type="evidence" value="ECO:0007669"/>
    <property type="project" value="TreeGrafter"/>
</dbReference>
<dbReference type="FunFam" id="3.40.190.10:FF:000095">
    <property type="entry name" value="Lactotransferrin"/>
    <property type="match status" value="2"/>
</dbReference>
<keyword evidence="8 13" id="KW-0479">Metal-binding</keyword>
<dbReference type="GO" id="GO:0019731">
    <property type="term" value="P:antibacterial humoral response"/>
    <property type="evidence" value="ECO:0007669"/>
    <property type="project" value="TreeGrafter"/>
</dbReference>
<feature type="binding site" evidence="15">
    <location>
        <position position="389"/>
    </location>
    <ligand>
        <name>Fe(3+)</name>
        <dbReference type="ChEBI" id="CHEBI:29034"/>
        <label>1</label>
    </ligand>
</feature>
<evidence type="ECO:0000256" key="15">
    <source>
        <dbReference type="PIRSR" id="PIRSR002549-3"/>
    </source>
</evidence>
<comment type="similarity">
    <text evidence="13">Belongs to the transferrin family.</text>
</comment>
<feature type="binding site" evidence="15">
    <location>
        <position position="424"/>
    </location>
    <ligand>
        <name>Fe(3+)</name>
        <dbReference type="ChEBI" id="CHEBI:29034"/>
        <label>1</label>
    </ligand>
</feature>
<name>A0A673BH10_9TELE</name>
<reference evidence="20" key="2">
    <citation type="submission" date="2025-08" db="UniProtKB">
        <authorList>
            <consortium name="Ensembl"/>
        </authorList>
    </citation>
    <scope>IDENTIFICATION</scope>
</reference>
<evidence type="ECO:0000256" key="8">
    <source>
        <dbReference type="ARBA" id="ARBA00022723"/>
    </source>
</evidence>
<feature type="disulfide bond" evidence="16">
    <location>
        <begin position="36"/>
        <end position="48"/>
    </location>
</feature>
<keyword evidence="21" id="KW-1185">Reference proteome</keyword>
<feature type="binding site" evidence="14">
    <location>
        <position position="134"/>
    </location>
    <ligand>
        <name>hydrogencarbonate</name>
        <dbReference type="ChEBI" id="CHEBI:17544"/>
        <label>1</label>
    </ligand>
</feature>
<dbReference type="PROSITE" id="PS00205">
    <property type="entry name" value="TRANSFERRIN_LIKE_1"/>
    <property type="match status" value="1"/>
</dbReference>
<evidence type="ECO:0000256" key="10">
    <source>
        <dbReference type="ARBA" id="ARBA00023004"/>
    </source>
</evidence>
<organism evidence="20 21">
    <name type="scientific">Sphaeramia orbicularis</name>
    <name type="common">orbiculate cardinalfish</name>
    <dbReference type="NCBI Taxonomy" id="375764"/>
    <lineage>
        <taxon>Eukaryota</taxon>
        <taxon>Metazoa</taxon>
        <taxon>Chordata</taxon>
        <taxon>Craniata</taxon>
        <taxon>Vertebrata</taxon>
        <taxon>Euteleostomi</taxon>
        <taxon>Actinopterygii</taxon>
        <taxon>Neopterygii</taxon>
        <taxon>Teleostei</taxon>
        <taxon>Neoteleostei</taxon>
        <taxon>Acanthomorphata</taxon>
        <taxon>Gobiaria</taxon>
        <taxon>Kurtiformes</taxon>
        <taxon>Apogonoidei</taxon>
        <taxon>Apogonidae</taxon>
        <taxon>Apogoninae</taxon>
        <taxon>Sphaeramia</taxon>
    </lineage>
</organism>
<keyword evidence="7 13" id="KW-0964">Secreted</keyword>
<feature type="disulfide bond" evidence="16">
    <location>
        <begin position="26"/>
        <end position="57"/>
    </location>
</feature>
<keyword evidence="6 13" id="KW-0410">Iron transport</keyword>
<comment type="function">
    <text evidence="1">Transferrins are iron binding transport proteins which can bind two Fe(3+) ions in association with the binding of an anion, usually bicarbonate.</text>
</comment>
<evidence type="ECO:0000256" key="4">
    <source>
        <dbReference type="ARBA" id="ARBA00016768"/>
    </source>
</evidence>
<dbReference type="PRINTS" id="PR00422">
    <property type="entry name" value="TRANSFERRIN"/>
</dbReference>
<feature type="disulfide bond" evidence="16">
    <location>
        <begin position="347"/>
        <end position="365"/>
    </location>
</feature>
<evidence type="ECO:0000256" key="5">
    <source>
        <dbReference type="ARBA" id="ARBA00022448"/>
    </source>
</evidence>
<dbReference type="GO" id="GO:0005615">
    <property type="term" value="C:extracellular space"/>
    <property type="evidence" value="ECO:0007669"/>
    <property type="project" value="InterPro"/>
</dbReference>
<dbReference type="GO" id="GO:0006826">
    <property type="term" value="P:iron ion transport"/>
    <property type="evidence" value="ECO:0007669"/>
    <property type="project" value="UniProtKB-KW"/>
</dbReference>
<evidence type="ECO:0000259" key="19">
    <source>
        <dbReference type="PROSITE" id="PS51408"/>
    </source>
</evidence>
<evidence type="ECO:0000256" key="11">
    <source>
        <dbReference type="ARBA" id="ARBA00023065"/>
    </source>
</evidence>
<feature type="disulfide bond" evidence="16">
    <location>
        <begin position="565"/>
        <end position="579"/>
    </location>
</feature>
<dbReference type="InterPro" id="IPR001156">
    <property type="entry name" value="Transferrin-like_dom"/>
</dbReference>
<keyword evidence="17" id="KW-0812">Transmembrane</keyword>
<dbReference type="AlphaFoldDB" id="A0A673BH10"/>
<dbReference type="PIRSF" id="PIRSF002549">
    <property type="entry name" value="Transferrin"/>
    <property type="match status" value="1"/>
</dbReference>
<sequence length="764" mass="83417">MKPLLLVTLLGCLASVFAAPVTVKWCVISDAELRKCLDLSAHSPIFTCVKRDSALQCIIAIKVSEADAITLSGTDIYTAGMKNYELEPIIAEDYSPSSDTCHYAVAVVKKTSTFKIRDLRGKKSCHTGLGDVEGWNIPIGTLVSMDILEWAGVENEPLVEAVGKFFLSSCVPGATGNLCHLCKGDCSKSDRDLYYGDAGALRCLEEDAGEVAFVKHGTVPDSIKANYELLCKDNTRAPIDNYKSCHLGRVPAHAVVSRKDPELSEFIILSGFNIFSSAPYAPANNLLFTDSTVRLVQVPSDTDSFLYLGAEFMSIIRSLKKEQTPSTVSTSNPITWCAVGHAETSKCDMWTVNSVDENDQNDIACQTANTVEECVKMIMSKEADAMAMDGGQVYTAGKCGLVPVMAEQYDEARCGATGDQASSYYAVAVVKKNSGVTWENLRGKRSCHTGMGRTAGWNIPMGQIHKETRDCDFTKFFSSGCAPGADPTSPFCTQCAGSGKTVGDEAKCKASAEEKYYGYAGAFRCLVEDAGDVAFIKHTIVPENSDGNGPDWARGLRSADYELICPGKGPVPITDFASCNLARVPAHAVMARPESRSKVLRILQDQQAKFGSNGSDPKFRMFQSVDGKNLLFKDSTKCLQEVQVDNYESFLGSEYMNAMRSLRECSGNTPGLYNFGLIHDFRDCGFLITLAHHIHHVIVCLICILMSFLYFSLYRSGEILHFPYLSAKQLVGRVENVETPLSDSCTLPILNPQITLCLLFLIWF</sequence>
<dbReference type="PROSITE" id="PS00206">
    <property type="entry name" value="TRANSFERRIN_LIKE_2"/>
    <property type="match status" value="1"/>
</dbReference>
<feature type="disulfide bond" evidence="16">
    <location>
        <begin position="481"/>
        <end position="495"/>
    </location>
</feature>
<dbReference type="Ensembl" id="ENSSORT00005042106.1">
    <property type="protein sequence ID" value="ENSSORP00005041050.1"/>
    <property type="gene ID" value="ENSSORG00005018314.1"/>
</dbReference>
<feature type="disulfide bond" evidence="16">
    <location>
        <begin position="492"/>
        <end position="508"/>
    </location>
</feature>
<evidence type="ECO:0000313" key="20">
    <source>
        <dbReference type="Ensembl" id="ENSSORP00005041050.1"/>
    </source>
</evidence>
<dbReference type="PROSITE" id="PS51408">
    <property type="entry name" value="TRANSFERRIN_LIKE_4"/>
    <property type="match status" value="2"/>
</dbReference>
<dbReference type="GO" id="GO:0046872">
    <property type="term" value="F:metal ion binding"/>
    <property type="evidence" value="ECO:0007669"/>
    <property type="project" value="UniProtKB-KW"/>
</dbReference>
<proteinExistence type="inferred from homology"/>
<reference evidence="20" key="1">
    <citation type="submission" date="2019-06" db="EMBL/GenBank/DDBJ databases">
        <authorList>
            <consortium name="Wellcome Sanger Institute Data Sharing"/>
        </authorList>
    </citation>
    <scope>NUCLEOTIDE SEQUENCE [LARGE SCALE GENOMIC DNA]</scope>
</reference>
<dbReference type="InParanoid" id="A0A673BH10"/>
<dbReference type="PANTHER" id="PTHR11485">
    <property type="entry name" value="TRANSFERRIN"/>
    <property type="match status" value="1"/>
</dbReference>
<keyword evidence="18" id="KW-0732">Signal</keyword>
<dbReference type="Gene3D" id="3.40.190.10">
    <property type="entry name" value="Periplasmic binding protein-like II"/>
    <property type="match status" value="4"/>
</dbReference>
<feature type="disulfide bond" evidence="16">
    <location>
        <begin position="471"/>
        <end position="665"/>
    </location>
</feature>
<evidence type="ECO:0000256" key="17">
    <source>
        <dbReference type="SAM" id="Phobius"/>
    </source>
</evidence>
<feature type="disulfide bond" evidence="16">
    <location>
        <begin position="179"/>
        <end position="186"/>
    </location>
</feature>
<keyword evidence="17" id="KW-1133">Transmembrane helix</keyword>
<dbReference type="InterPro" id="IPR016357">
    <property type="entry name" value="Transferrin"/>
</dbReference>
<dbReference type="GO" id="GO:0005886">
    <property type="term" value="C:plasma membrane"/>
    <property type="evidence" value="ECO:0007669"/>
    <property type="project" value="TreeGrafter"/>
</dbReference>
<evidence type="ECO:0000256" key="13">
    <source>
        <dbReference type="PIRNR" id="PIRNR002549"/>
    </source>
</evidence>
<feature type="binding site" evidence="15">
    <location>
        <position position="253"/>
    </location>
    <ligand>
        <name>Fe(3+)</name>
        <dbReference type="ChEBI" id="CHEBI:29034"/>
        <label>1</label>
    </ligand>
</feature>
<accession>A0A673BH10</accession>
<feature type="transmembrane region" description="Helical" evidence="17">
    <location>
        <begin position="694"/>
        <end position="713"/>
    </location>
</feature>
<feature type="binding site" evidence="14">
    <location>
        <position position="456"/>
    </location>
    <ligand>
        <name>hydrogencarbonate</name>
        <dbReference type="ChEBI" id="CHEBI:17544"/>
        <label>1</label>
    </ligand>
</feature>
<dbReference type="GO" id="GO:0055037">
    <property type="term" value="C:recycling endosome"/>
    <property type="evidence" value="ECO:0007669"/>
    <property type="project" value="TreeGrafter"/>
</dbReference>
<evidence type="ECO:0000256" key="18">
    <source>
        <dbReference type="SAM" id="SignalP"/>
    </source>
</evidence>
<feature type="domain" description="Transferrin-like" evidence="19">
    <location>
        <begin position="334"/>
        <end position="664"/>
    </location>
</feature>
<evidence type="ECO:0000256" key="7">
    <source>
        <dbReference type="ARBA" id="ARBA00022525"/>
    </source>
</evidence>
<dbReference type="SMART" id="SM00094">
    <property type="entry name" value="TR_FER"/>
    <property type="match status" value="2"/>
</dbReference>
<feature type="domain" description="Transferrin-like" evidence="19">
    <location>
        <begin position="23"/>
        <end position="321"/>
    </location>
</feature>
<feature type="binding site" evidence="15">
    <location>
        <position position="587"/>
    </location>
    <ligand>
        <name>Fe(3+)</name>
        <dbReference type="ChEBI" id="CHEBI:29034"/>
        <label>1</label>
    </ligand>
</feature>
<feature type="disulfide bond" evidence="16">
    <location>
        <begin position="125"/>
        <end position="203"/>
    </location>
</feature>
<keyword evidence="11 13" id="KW-0406">Ion transport</keyword>
<dbReference type="PANTHER" id="PTHR11485:SF31">
    <property type="entry name" value="SEROTRANSFERRIN"/>
    <property type="match status" value="1"/>
</dbReference>